<keyword evidence="2" id="KW-0238">DNA-binding</keyword>
<dbReference type="GO" id="GO:0003677">
    <property type="term" value="F:DNA binding"/>
    <property type="evidence" value="ECO:0007669"/>
    <property type="project" value="UniProtKB-KW"/>
</dbReference>
<evidence type="ECO:0000256" key="3">
    <source>
        <dbReference type="ARBA" id="ARBA00023172"/>
    </source>
</evidence>
<accession>A0A0N0IY94</accession>
<dbReference type="SUPFAM" id="SSF56349">
    <property type="entry name" value="DNA breaking-rejoining enzymes"/>
    <property type="match status" value="1"/>
</dbReference>
<dbReference type="PATRIC" id="fig|253.9.peg.615"/>
<dbReference type="Pfam" id="PF13102">
    <property type="entry name" value="Phage_int_SAM_5"/>
    <property type="match status" value="1"/>
</dbReference>
<name>A0A0N0IY94_CHRID</name>
<evidence type="ECO:0000256" key="1">
    <source>
        <dbReference type="ARBA" id="ARBA00008857"/>
    </source>
</evidence>
<dbReference type="Gene3D" id="1.10.150.130">
    <property type="match status" value="1"/>
</dbReference>
<evidence type="ECO:0000313" key="6">
    <source>
        <dbReference type="Proteomes" id="UP000037953"/>
    </source>
</evidence>
<gene>
    <name evidence="5" type="ORF">AOB46_02900</name>
</gene>
<dbReference type="CDD" id="cd01185">
    <property type="entry name" value="INTN1_C_like"/>
    <property type="match status" value="1"/>
</dbReference>
<evidence type="ECO:0000259" key="4">
    <source>
        <dbReference type="PROSITE" id="PS51898"/>
    </source>
</evidence>
<reference evidence="6" key="2">
    <citation type="submission" date="2015-09" db="EMBL/GenBank/DDBJ databases">
        <title>Draft genome sequence of a multidrug-resistant Chryseobacterium indologenes isolate from Malaysia.</title>
        <authorList>
            <person name="Yu C.Y."/>
            <person name="Ang G.Y."/>
            <person name="Chan K.-G."/>
        </authorList>
    </citation>
    <scope>NUCLEOTIDE SEQUENCE [LARGE SCALE GENOMIC DNA]</scope>
    <source>
        <strain evidence="6">CI_885</strain>
    </source>
</reference>
<dbReference type="InterPro" id="IPR025269">
    <property type="entry name" value="SAM-like_dom"/>
</dbReference>
<evidence type="ECO:0000256" key="2">
    <source>
        <dbReference type="ARBA" id="ARBA00023125"/>
    </source>
</evidence>
<evidence type="ECO:0000313" key="5">
    <source>
        <dbReference type="EMBL" id="KPE52951.1"/>
    </source>
</evidence>
<feature type="domain" description="Tyr recombinase" evidence="4">
    <location>
        <begin position="194"/>
        <end position="361"/>
    </location>
</feature>
<dbReference type="InterPro" id="IPR013762">
    <property type="entry name" value="Integrase-like_cat_sf"/>
</dbReference>
<dbReference type="GO" id="GO:0015074">
    <property type="term" value="P:DNA integration"/>
    <property type="evidence" value="ECO:0007669"/>
    <property type="project" value="InterPro"/>
</dbReference>
<sequence length="368" mass="43013">MTRVTLRQKPISNGQESHYLDIYPPIAHPITGDLKRKYFLHLHSYLNPKNNVEKQHNIETLKLVEYRKAERLIDIQNKNYDFLIKKRIADFTEFFQAEANKRPDSYNWQMAVKYFQKFCGKNLPFIELDYPTCEQFRNFLLSNPSIGRYERKISLNTASSYFDKFRNTIKSAFNNKYILTDFSTMLKGIKLEETHRCFLFLHELQSMADAKCESQLVKKAGLFSALTGFRFSDIKNLVWGDIQGSKGSFYIIYKQSKTGNAEYYPISDKTLEILGLPKDNNEKVFEGIKYDDVIKFLKPWLKNAGINKYFTFHGFRHTFATLQLASGTSIYTISKLLGHRNLKTTEIYTKIIDSVTREASLKIKLDFS</sequence>
<dbReference type="InterPro" id="IPR002104">
    <property type="entry name" value="Integrase_catalytic"/>
</dbReference>
<proteinExistence type="inferred from homology"/>
<dbReference type="PANTHER" id="PTHR30349:SF64">
    <property type="entry name" value="PROPHAGE INTEGRASE INTD-RELATED"/>
    <property type="match status" value="1"/>
</dbReference>
<reference evidence="5 6" key="1">
    <citation type="journal article" date="2015" name="Genom Data">
        <title>Draft genome sequence of a multidrug-resistant Chryseobacterium indologenes isolate from Malaysia.</title>
        <authorList>
            <person name="Yu C.Y."/>
            <person name="Ang G.Y."/>
            <person name="Cheng H.J."/>
            <person name="Cheong Y.M."/>
            <person name="Yin W.F."/>
            <person name="Chan K.G."/>
        </authorList>
    </citation>
    <scope>NUCLEOTIDE SEQUENCE [LARGE SCALE GENOMIC DNA]</scope>
    <source>
        <strain evidence="5 6">CI_885</strain>
    </source>
</reference>
<comment type="similarity">
    <text evidence="1">Belongs to the 'phage' integrase family.</text>
</comment>
<dbReference type="GO" id="GO:0006310">
    <property type="term" value="P:DNA recombination"/>
    <property type="evidence" value="ECO:0007669"/>
    <property type="project" value="UniProtKB-KW"/>
</dbReference>
<organism evidence="5 6">
    <name type="scientific">Chryseobacterium indologenes</name>
    <name type="common">Flavobacterium indologenes</name>
    <dbReference type="NCBI Taxonomy" id="253"/>
    <lineage>
        <taxon>Bacteria</taxon>
        <taxon>Pseudomonadati</taxon>
        <taxon>Bacteroidota</taxon>
        <taxon>Flavobacteriia</taxon>
        <taxon>Flavobacteriales</taxon>
        <taxon>Weeksellaceae</taxon>
        <taxon>Chryseobacterium group</taxon>
        <taxon>Chryseobacterium</taxon>
    </lineage>
</organism>
<dbReference type="PANTHER" id="PTHR30349">
    <property type="entry name" value="PHAGE INTEGRASE-RELATED"/>
    <property type="match status" value="1"/>
</dbReference>
<dbReference type="InterPro" id="IPR010998">
    <property type="entry name" value="Integrase_recombinase_N"/>
</dbReference>
<dbReference type="AlphaFoldDB" id="A0A0N0IY94"/>
<dbReference type="OrthoDB" id="9806835at2"/>
<dbReference type="EMBL" id="LJOD01000001">
    <property type="protein sequence ID" value="KPE52951.1"/>
    <property type="molecule type" value="Genomic_DNA"/>
</dbReference>
<keyword evidence="3" id="KW-0233">DNA recombination</keyword>
<protein>
    <recommendedName>
        <fullName evidence="4">Tyr recombinase domain-containing protein</fullName>
    </recommendedName>
</protein>
<comment type="caution">
    <text evidence="5">The sequence shown here is derived from an EMBL/GenBank/DDBJ whole genome shotgun (WGS) entry which is preliminary data.</text>
</comment>
<dbReference type="InterPro" id="IPR050090">
    <property type="entry name" value="Tyrosine_recombinase_XerCD"/>
</dbReference>
<dbReference type="RefSeq" id="WP_062696528.1">
    <property type="nucleotide sequence ID" value="NZ_LJOD01000001.1"/>
</dbReference>
<dbReference type="InterPro" id="IPR011010">
    <property type="entry name" value="DNA_brk_join_enz"/>
</dbReference>
<dbReference type="Pfam" id="PF00589">
    <property type="entry name" value="Phage_integrase"/>
    <property type="match status" value="1"/>
</dbReference>
<dbReference type="Gene3D" id="1.10.443.10">
    <property type="entry name" value="Intergrase catalytic core"/>
    <property type="match status" value="1"/>
</dbReference>
<dbReference type="Proteomes" id="UP000037953">
    <property type="component" value="Unassembled WGS sequence"/>
</dbReference>
<dbReference type="PROSITE" id="PS51898">
    <property type="entry name" value="TYR_RECOMBINASE"/>
    <property type="match status" value="1"/>
</dbReference>